<dbReference type="RefSeq" id="WP_378589092.1">
    <property type="nucleotide sequence ID" value="NZ_JBHSKD010000008.1"/>
</dbReference>
<evidence type="ECO:0000259" key="1">
    <source>
        <dbReference type="Pfam" id="PF02627"/>
    </source>
</evidence>
<sequence>MPSTFRIPKAPVAGLYGRALVAYARRTFGQVPDGAWVYFHHLPLLKAVYGFERKVARWDRLDPTLKAYAELASAATIGCSWCMDFGYYVSHTKGLDLARLREVPRWRESDVFSDTERAVIAYAEAMSQTPLTVTDGMVADLLERLGAPAVVELTQMVALENMRSRFNSAAGLQSQGFSDVCDLPLTTLGGAATGTSPTAAP</sequence>
<feature type="domain" description="Carboxymuconolactone decarboxylase-like" evidence="1">
    <location>
        <begin position="45"/>
        <end position="125"/>
    </location>
</feature>
<evidence type="ECO:0000313" key="2">
    <source>
        <dbReference type="EMBL" id="MFC5176631.1"/>
    </source>
</evidence>
<evidence type="ECO:0000313" key="3">
    <source>
        <dbReference type="Proteomes" id="UP001596087"/>
    </source>
</evidence>
<protein>
    <submittedName>
        <fullName evidence="2">Carboxymuconolactone decarboxylase family protein</fullName>
    </submittedName>
</protein>
<accession>A0ABW0BH49</accession>
<reference evidence="3" key="1">
    <citation type="journal article" date="2019" name="Int. J. Syst. Evol. Microbiol.">
        <title>The Global Catalogue of Microorganisms (GCM) 10K type strain sequencing project: providing services to taxonomists for standard genome sequencing and annotation.</title>
        <authorList>
            <consortium name="The Broad Institute Genomics Platform"/>
            <consortium name="The Broad Institute Genome Sequencing Center for Infectious Disease"/>
            <person name="Wu L."/>
            <person name="Ma J."/>
        </authorList>
    </citation>
    <scope>NUCLEOTIDE SEQUENCE [LARGE SCALE GENOMIC DNA]</scope>
    <source>
        <strain evidence="3">DFY41</strain>
    </source>
</reference>
<dbReference type="Proteomes" id="UP001596087">
    <property type="component" value="Unassembled WGS sequence"/>
</dbReference>
<organism evidence="2 3">
    <name type="scientific">Nocardioides taihuensis</name>
    <dbReference type="NCBI Taxonomy" id="1835606"/>
    <lineage>
        <taxon>Bacteria</taxon>
        <taxon>Bacillati</taxon>
        <taxon>Actinomycetota</taxon>
        <taxon>Actinomycetes</taxon>
        <taxon>Propionibacteriales</taxon>
        <taxon>Nocardioidaceae</taxon>
        <taxon>Nocardioides</taxon>
    </lineage>
</organism>
<proteinExistence type="predicted"/>
<dbReference type="InterPro" id="IPR003779">
    <property type="entry name" value="CMD-like"/>
</dbReference>
<gene>
    <name evidence="2" type="ORF">ACFPGP_08100</name>
</gene>
<dbReference type="InterPro" id="IPR029032">
    <property type="entry name" value="AhpD-like"/>
</dbReference>
<name>A0ABW0BH49_9ACTN</name>
<comment type="caution">
    <text evidence="2">The sequence shown here is derived from an EMBL/GenBank/DDBJ whole genome shotgun (WGS) entry which is preliminary data.</text>
</comment>
<dbReference type="SUPFAM" id="SSF69118">
    <property type="entry name" value="AhpD-like"/>
    <property type="match status" value="1"/>
</dbReference>
<dbReference type="Pfam" id="PF02627">
    <property type="entry name" value="CMD"/>
    <property type="match status" value="1"/>
</dbReference>
<dbReference type="PANTHER" id="PTHR34846">
    <property type="entry name" value="4-CARBOXYMUCONOLACTONE DECARBOXYLASE FAMILY PROTEIN (AFU_ORTHOLOGUE AFUA_6G11590)"/>
    <property type="match status" value="1"/>
</dbReference>
<dbReference type="Gene3D" id="1.20.1290.10">
    <property type="entry name" value="AhpD-like"/>
    <property type="match status" value="1"/>
</dbReference>
<keyword evidence="3" id="KW-1185">Reference proteome</keyword>
<dbReference type="PANTHER" id="PTHR34846:SF10">
    <property type="entry name" value="CYTOPLASMIC PROTEIN"/>
    <property type="match status" value="1"/>
</dbReference>
<dbReference type="EMBL" id="JBHSKD010000008">
    <property type="protein sequence ID" value="MFC5176631.1"/>
    <property type="molecule type" value="Genomic_DNA"/>
</dbReference>